<keyword evidence="2" id="KW-0378">Hydrolase</keyword>
<dbReference type="RefSeq" id="XP_056515222.1">
    <property type="nucleotide sequence ID" value="XM_056651955.1"/>
</dbReference>
<sequence>MTGDTRDAPIIIDTTDDAGDDSDEDDSEDLDNDGAHDFVQTLLAQAGQAKNTRLDEVTANFELDRLNDPELWRMCQRFYKLRGMEGQTPSREIEIDGLNISLKPHQAFAAFYMLRSERRRHGGFLADEMGLGKTITTLAVCVLSRWLTIAHEAVARYREDPAGGHPPHLPEGTLSSDPADCPSAHLLPICCPCIEMGPSIAIKPLAWPTLILVPAQLLRNWGQEWNKVVNTGHPRLQMTLLVGHRDNRALQRSDVRSWETLAQNNPSHHSLRFARARELAGALAWQKLLGTGDRQLCPRDQELIQEWMDAKDRRFPRERSQLWTGNWGKDCLVVLTTPQSYGTQVADALNCEATVEDASDRSNATGSVCGALWGRAFRDECHQERNEAKTYEVLKGFRGGDPVVVSVRDAAWKDIPELARCSRADFEELGRQFISARDHRRTAMVVSEFRRRLQALGFIRRTVSSKWFGSDLLTLPEAERQDIACALDPAMRRAFRMELEQEYRQTQTRTVGKATNILHRLRLFTTFPALAQVSRQEHLPLTLDDINQQPWAHNQGGSFRTSPFQQHLRSILKGSAKFKQLCSLVQGLQRDSNGEHAKILVMSEFPVAAIITYLGLAEAFPEKHPVLLLSGQPQRNQRYIDAFNEMNTGSERFVENARGQFDRVTSPGVLVSTTRVLGLGFTCVRAFHAVLLEPSLLKSTEEQAFGRIRRIGQMNRRVYQVRLLTKDSEVEGQIVQRQATRQELQSSHAMPGQTSSSEKQELGDSGQE</sequence>
<proteinExistence type="predicted"/>
<dbReference type="PANTHER" id="PTHR45626:SF17">
    <property type="entry name" value="HELICASE-LIKE TRANSCRIPTION FACTOR"/>
    <property type="match status" value="1"/>
</dbReference>
<dbReference type="Pfam" id="PF00176">
    <property type="entry name" value="SNF2-rel_dom"/>
    <property type="match status" value="1"/>
</dbReference>
<evidence type="ECO:0000256" key="1">
    <source>
        <dbReference type="ARBA" id="ARBA00022741"/>
    </source>
</evidence>
<accession>A0A9W9G475</accession>
<dbReference type="InterPro" id="IPR027417">
    <property type="entry name" value="P-loop_NTPase"/>
</dbReference>
<keyword evidence="4" id="KW-0067">ATP-binding</keyword>
<evidence type="ECO:0000256" key="2">
    <source>
        <dbReference type="ARBA" id="ARBA00022801"/>
    </source>
</evidence>
<gene>
    <name evidence="7" type="ORF">NUU61_001373</name>
</gene>
<dbReference type="GO" id="GO:0008094">
    <property type="term" value="F:ATP-dependent activity, acting on DNA"/>
    <property type="evidence" value="ECO:0007669"/>
    <property type="project" value="TreeGrafter"/>
</dbReference>
<keyword evidence="8" id="KW-1185">Reference proteome</keyword>
<evidence type="ECO:0000256" key="5">
    <source>
        <dbReference type="SAM" id="MobiDB-lite"/>
    </source>
</evidence>
<dbReference type="InterPro" id="IPR000330">
    <property type="entry name" value="SNF2_N"/>
</dbReference>
<evidence type="ECO:0000256" key="3">
    <source>
        <dbReference type="ARBA" id="ARBA00022806"/>
    </source>
</evidence>
<feature type="compositionally biased region" description="Acidic residues" evidence="5">
    <location>
        <begin position="14"/>
        <end position="32"/>
    </location>
</feature>
<keyword evidence="1" id="KW-0547">Nucleotide-binding</keyword>
<name>A0A9W9G475_9EURO</name>
<dbReference type="EMBL" id="JAPMSZ010000002">
    <property type="protein sequence ID" value="KAJ5111743.1"/>
    <property type="molecule type" value="Genomic_DNA"/>
</dbReference>
<dbReference type="AlphaFoldDB" id="A0A9W9G475"/>
<evidence type="ECO:0000259" key="6">
    <source>
        <dbReference type="Pfam" id="PF00176"/>
    </source>
</evidence>
<dbReference type="InterPro" id="IPR050628">
    <property type="entry name" value="SNF2_RAD54_helicase_TF"/>
</dbReference>
<dbReference type="GO" id="GO:0004386">
    <property type="term" value="F:helicase activity"/>
    <property type="evidence" value="ECO:0007669"/>
    <property type="project" value="UniProtKB-KW"/>
</dbReference>
<evidence type="ECO:0000313" key="8">
    <source>
        <dbReference type="Proteomes" id="UP001141434"/>
    </source>
</evidence>
<feature type="region of interest" description="Disordered" evidence="5">
    <location>
        <begin position="739"/>
        <end position="768"/>
    </location>
</feature>
<comment type="caution">
    <text evidence="7">The sequence shown here is derived from an EMBL/GenBank/DDBJ whole genome shotgun (WGS) entry which is preliminary data.</text>
</comment>
<feature type="compositionally biased region" description="Polar residues" evidence="5">
    <location>
        <begin position="739"/>
        <end position="757"/>
    </location>
</feature>
<keyword evidence="3" id="KW-0347">Helicase</keyword>
<feature type="domain" description="SNF2 N-terminal" evidence="6">
    <location>
        <begin position="105"/>
        <end position="253"/>
    </location>
</feature>
<dbReference type="GO" id="GO:0006281">
    <property type="term" value="P:DNA repair"/>
    <property type="evidence" value="ECO:0007669"/>
    <property type="project" value="TreeGrafter"/>
</dbReference>
<dbReference type="GO" id="GO:0005524">
    <property type="term" value="F:ATP binding"/>
    <property type="evidence" value="ECO:0007669"/>
    <property type="project" value="UniProtKB-KW"/>
</dbReference>
<dbReference type="Proteomes" id="UP001141434">
    <property type="component" value="Unassembled WGS sequence"/>
</dbReference>
<protein>
    <recommendedName>
        <fullName evidence="6">SNF2 N-terminal domain-containing protein</fullName>
    </recommendedName>
</protein>
<dbReference type="GeneID" id="81391123"/>
<dbReference type="Gene3D" id="3.40.50.300">
    <property type="entry name" value="P-loop containing nucleotide triphosphate hydrolases"/>
    <property type="match status" value="2"/>
</dbReference>
<dbReference type="GO" id="GO:0005634">
    <property type="term" value="C:nucleus"/>
    <property type="evidence" value="ECO:0007669"/>
    <property type="project" value="TreeGrafter"/>
</dbReference>
<reference evidence="7" key="1">
    <citation type="submission" date="2022-11" db="EMBL/GenBank/DDBJ databases">
        <authorList>
            <person name="Petersen C."/>
        </authorList>
    </citation>
    <scope>NUCLEOTIDE SEQUENCE</scope>
    <source>
        <strain evidence="7">IBT 34128</strain>
    </source>
</reference>
<dbReference type="OrthoDB" id="4511048at2759"/>
<dbReference type="GO" id="GO:0016787">
    <property type="term" value="F:hydrolase activity"/>
    <property type="evidence" value="ECO:0007669"/>
    <property type="project" value="UniProtKB-KW"/>
</dbReference>
<organism evidence="7 8">
    <name type="scientific">Penicillium alfredii</name>
    <dbReference type="NCBI Taxonomy" id="1506179"/>
    <lineage>
        <taxon>Eukaryota</taxon>
        <taxon>Fungi</taxon>
        <taxon>Dikarya</taxon>
        <taxon>Ascomycota</taxon>
        <taxon>Pezizomycotina</taxon>
        <taxon>Eurotiomycetes</taxon>
        <taxon>Eurotiomycetidae</taxon>
        <taxon>Eurotiales</taxon>
        <taxon>Aspergillaceae</taxon>
        <taxon>Penicillium</taxon>
    </lineage>
</organism>
<dbReference type="SUPFAM" id="SSF52540">
    <property type="entry name" value="P-loop containing nucleoside triphosphate hydrolases"/>
    <property type="match status" value="2"/>
</dbReference>
<reference evidence="7" key="2">
    <citation type="journal article" date="2023" name="IMA Fungus">
        <title>Comparative genomic study of the Penicillium genus elucidates a diverse pangenome and 15 lateral gene transfer events.</title>
        <authorList>
            <person name="Petersen C."/>
            <person name="Sorensen T."/>
            <person name="Nielsen M.R."/>
            <person name="Sondergaard T.E."/>
            <person name="Sorensen J.L."/>
            <person name="Fitzpatrick D.A."/>
            <person name="Frisvad J.C."/>
            <person name="Nielsen K.L."/>
        </authorList>
    </citation>
    <scope>NUCLEOTIDE SEQUENCE</scope>
    <source>
        <strain evidence="7">IBT 34128</strain>
    </source>
</reference>
<dbReference type="PANTHER" id="PTHR45626">
    <property type="entry name" value="TRANSCRIPTION TERMINATION FACTOR 2-RELATED"/>
    <property type="match status" value="1"/>
</dbReference>
<evidence type="ECO:0000256" key="4">
    <source>
        <dbReference type="ARBA" id="ARBA00022840"/>
    </source>
</evidence>
<evidence type="ECO:0000313" key="7">
    <source>
        <dbReference type="EMBL" id="KAJ5111743.1"/>
    </source>
</evidence>
<feature type="region of interest" description="Disordered" evidence="5">
    <location>
        <begin position="1"/>
        <end position="34"/>
    </location>
</feature>